<reference evidence="3" key="1">
    <citation type="journal article" date="2014" name="Int. J. Syst. Evol. Microbiol.">
        <title>Complete genome sequence of Corynebacterium casei LMG S-19264T (=DSM 44701T), isolated from a smear-ripened cheese.</title>
        <authorList>
            <consortium name="US DOE Joint Genome Institute (JGI-PGF)"/>
            <person name="Walter F."/>
            <person name="Albersmeier A."/>
            <person name="Kalinowski J."/>
            <person name="Ruckert C."/>
        </authorList>
    </citation>
    <scope>NUCLEOTIDE SEQUENCE</scope>
    <source>
        <strain evidence="3">CCM 7684</strain>
    </source>
</reference>
<dbReference type="AlphaFoldDB" id="A0A8J2YGR9"/>
<reference evidence="3" key="2">
    <citation type="submission" date="2020-09" db="EMBL/GenBank/DDBJ databases">
        <authorList>
            <person name="Sun Q."/>
            <person name="Sedlacek I."/>
        </authorList>
    </citation>
    <scope>NUCLEOTIDE SEQUENCE</scope>
    <source>
        <strain evidence="3">CCM 7684</strain>
    </source>
</reference>
<evidence type="ECO:0000259" key="2">
    <source>
        <dbReference type="Pfam" id="PF08239"/>
    </source>
</evidence>
<feature type="chain" id="PRO_5035220123" description="SH3b domain-containing protein" evidence="1">
    <location>
        <begin position="25"/>
        <end position="133"/>
    </location>
</feature>
<feature type="domain" description="SH3b" evidence="2">
    <location>
        <begin position="32"/>
        <end position="81"/>
    </location>
</feature>
<dbReference type="InterPro" id="IPR003646">
    <property type="entry name" value="SH3-like_bac-type"/>
</dbReference>
<accession>A0A8J2YGR9</accession>
<comment type="caution">
    <text evidence="3">The sequence shown here is derived from an EMBL/GenBank/DDBJ whole genome shotgun (WGS) entry which is preliminary data.</text>
</comment>
<gene>
    <name evidence="3" type="ORF">GCM10007276_17710</name>
</gene>
<protein>
    <recommendedName>
        <fullName evidence="2">SH3b domain-containing protein</fullName>
    </recommendedName>
</protein>
<feature type="signal peptide" evidence="1">
    <location>
        <begin position="1"/>
        <end position="24"/>
    </location>
</feature>
<name>A0A8J2YGR9_9RHOB</name>
<keyword evidence="1" id="KW-0732">Signal</keyword>
<proteinExistence type="predicted"/>
<sequence>MTLSLKHLLVAGATSLATATSALAVPANVTADLNLRQGPGTAYAPVATIPRGDMVEVVDCQGAWCEIGWRGYGGFASRSYLAYDYRGPRRYAPAPVVVMPPPPPPPGPVIYSVPYYDPPIYYRGGGVGLFFGF</sequence>
<dbReference type="Pfam" id="PF08239">
    <property type="entry name" value="SH3_3"/>
    <property type="match status" value="1"/>
</dbReference>
<evidence type="ECO:0000313" key="4">
    <source>
        <dbReference type="Proteomes" id="UP000602745"/>
    </source>
</evidence>
<dbReference type="RefSeq" id="WP_188409382.1">
    <property type="nucleotide sequence ID" value="NZ_BMCP01000002.1"/>
</dbReference>
<organism evidence="3 4">
    <name type="scientific">Agaricicola taiwanensis</name>
    <dbReference type="NCBI Taxonomy" id="591372"/>
    <lineage>
        <taxon>Bacteria</taxon>
        <taxon>Pseudomonadati</taxon>
        <taxon>Pseudomonadota</taxon>
        <taxon>Alphaproteobacteria</taxon>
        <taxon>Rhodobacterales</taxon>
        <taxon>Paracoccaceae</taxon>
        <taxon>Agaricicola</taxon>
    </lineage>
</organism>
<keyword evidence="4" id="KW-1185">Reference proteome</keyword>
<evidence type="ECO:0000313" key="3">
    <source>
        <dbReference type="EMBL" id="GGE40800.1"/>
    </source>
</evidence>
<evidence type="ECO:0000256" key="1">
    <source>
        <dbReference type="SAM" id="SignalP"/>
    </source>
</evidence>
<dbReference type="Gene3D" id="2.30.30.40">
    <property type="entry name" value="SH3 Domains"/>
    <property type="match status" value="1"/>
</dbReference>
<dbReference type="EMBL" id="BMCP01000002">
    <property type="protein sequence ID" value="GGE40800.1"/>
    <property type="molecule type" value="Genomic_DNA"/>
</dbReference>
<dbReference type="Proteomes" id="UP000602745">
    <property type="component" value="Unassembled WGS sequence"/>
</dbReference>